<dbReference type="Pfam" id="PF13607">
    <property type="entry name" value="Succ_CoA_lig"/>
    <property type="match status" value="1"/>
</dbReference>
<name>A0ABV3VB54_9MYCO</name>
<keyword evidence="3" id="KW-1185">Reference proteome</keyword>
<evidence type="ECO:0000259" key="1">
    <source>
        <dbReference type="SMART" id="SM00881"/>
    </source>
</evidence>
<dbReference type="Pfam" id="PF13549">
    <property type="entry name" value="ATP-grasp_5"/>
    <property type="match status" value="1"/>
</dbReference>
<dbReference type="SMART" id="SM00881">
    <property type="entry name" value="CoA_binding"/>
    <property type="match status" value="1"/>
</dbReference>
<dbReference type="InterPro" id="IPR003781">
    <property type="entry name" value="CoA-bd"/>
</dbReference>
<accession>A0ABV3VB54</accession>
<reference evidence="2 3" key="1">
    <citation type="submission" date="2024-04" db="EMBL/GenBank/DDBJ databases">
        <title>Genomic Markers of Mycobacteria.</title>
        <authorList>
            <person name="Soliman M.S."/>
            <person name="Elkholy A."/>
            <person name="Soliman N.S."/>
            <person name="Abbas A."/>
            <person name="Khayrat S."/>
            <person name="Shawky S."/>
        </authorList>
    </citation>
    <scope>NUCLEOTIDE SEQUENCE [LARGE SCALE GENOMIC DNA]</scope>
    <source>
        <strain evidence="2 3">Egy-CU-AM5</strain>
    </source>
</reference>
<protein>
    <submittedName>
        <fullName evidence="2">CoA-binding protein</fullName>
    </submittedName>
</protein>
<organism evidence="2 3">
    <name type="scientific">Mycolicibacterium porcinum</name>
    <dbReference type="NCBI Taxonomy" id="39693"/>
    <lineage>
        <taxon>Bacteria</taxon>
        <taxon>Bacillati</taxon>
        <taxon>Actinomycetota</taxon>
        <taxon>Actinomycetes</taxon>
        <taxon>Mycobacteriales</taxon>
        <taxon>Mycobacteriaceae</taxon>
        <taxon>Mycolicibacterium</taxon>
    </lineage>
</organism>
<dbReference type="SUPFAM" id="SSF56059">
    <property type="entry name" value="Glutathione synthetase ATP-binding domain-like"/>
    <property type="match status" value="1"/>
</dbReference>
<dbReference type="RefSeq" id="WP_368572917.1">
    <property type="nucleotide sequence ID" value="NZ_JBDLOU010000017.1"/>
</dbReference>
<comment type="caution">
    <text evidence="2">The sequence shown here is derived from an EMBL/GenBank/DDBJ whole genome shotgun (WGS) entry which is preliminary data.</text>
</comment>
<dbReference type="InterPro" id="IPR032875">
    <property type="entry name" value="Succ_CoA_lig_flav_dom"/>
</dbReference>
<dbReference type="InterPro" id="IPR036291">
    <property type="entry name" value="NAD(P)-bd_dom_sf"/>
</dbReference>
<dbReference type="Gene3D" id="3.40.50.261">
    <property type="entry name" value="Succinyl-CoA synthetase domains"/>
    <property type="match status" value="2"/>
</dbReference>
<dbReference type="EMBL" id="JBDLOU010000017">
    <property type="protein sequence ID" value="MEX3738637.1"/>
    <property type="molecule type" value="Genomic_DNA"/>
</dbReference>
<dbReference type="SUPFAM" id="SSF51735">
    <property type="entry name" value="NAD(P)-binding Rossmann-fold domains"/>
    <property type="match status" value="1"/>
</dbReference>
<proteinExistence type="predicted"/>
<sequence length="593" mass="61312">MTEALELAPPRGHIAKRFLEPASVAIVGVSTSSGEAYKAGGRAVLEHLRIYGYAGEVTVIHPTATEVDGRPALPSLSAMSSVPDVVVIAVPAAAVLAVLEECAAVGAGQVLILTAGFADMGEAGHALERTLLDYAKQNGINVVGPNSTGLVNVRTGLAMSMTSVLTEGIPIAEGGIAVIAQSGAIGSTVVERARDAGVGISHIVSTGNQRDMDIPDFISYFAGLPEVHTVALYMESIRDGRRFAAAVEELHAANKRLITYLGGRTAAGEQAAASHTGKIIGRGALELALLRALDVTVVDDPDDLWVLGAMTAPSRRQFPRQWGMVAYSGGMAVLATEQLASAGVVFPGLGTSTTQRLKKQLPTFAAIPNPLDVGPGSMPVHFGGYLAAVAEDPAVEAVCVPLPMGARGWNAQSVADILAVRRDTGKPFVVLWYGGRAVDSYIKELREGGVLVAESPSDLGRLVRALLGPQRVLDARSADQGKSATGATTVGGAHALQLLADQGLDIAPMTVCDSASVGSAAAALGYPVVVKSAGEDIAHRTELGLVAVNLSDALQVEDAVARMAARCEVADPRWLVQKMVTGGGGVDPHRTHR</sequence>
<dbReference type="Proteomes" id="UP001558474">
    <property type="component" value="Unassembled WGS sequence"/>
</dbReference>
<dbReference type="InterPro" id="IPR013815">
    <property type="entry name" value="ATP_grasp_subdomain_1"/>
</dbReference>
<dbReference type="SUPFAM" id="SSF52210">
    <property type="entry name" value="Succinyl-CoA synthetase domains"/>
    <property type="match status" value="2"/>
</dbReference>
<evidence type="ECO:0000313" key="3">
    <source>
        <dbReference type="Proteomes" id="UP001558474"/>
    </source>
</evidence>
<feature type="domain" description="CoA-binding" evidence="1">
    <location>
        <begin position="18"/>
        <end position="117"/>
    </location>
</feature>
<dbReference type="PANTHER" id="PTHR42793">
    <property type="entry name" value="COA BINDING DOMAIN CONTAINING PROTEIN"/>
    <property type="match status" value="1"/>
</dbReference>
<gene>
    <name evidence="2" type="ORF">ABFW12_10360</name>
</gene>
<dbReference type="Gene3D" id="3.30.1490.20">
    <property type="entry name" value="ATP-grasp fold, A domain"/>
    <property type="match status" value="1"/>
</dbReference>
<evidence type="ECO:0000313" key="2">
    <source>
        <dbReference type="EMBL" id="MEX3738637.1"/>
    </source>
</evidence>
<dbReference type="Pfam" id="PF13380">
    <property type="entry name" value="CoA_binding_2"/>
    <property type="match status" value="1"/>
</dbReference>
<dbReference type="PANTHER" id="PTHR42793:SF1">
    <property type="entry name" value="PEPTIDYL-LYSINE N-ACETYLTRANSFERASE PATZ"/>
    <property type="match status" value="1"/>
</dbReference>
<dbReference type="Gene3D" id="3.40.50.720">
    <property type="entry name" value="NAD(P)-binding Rossmann-like Domain"/>
    <property type="match status" value="1"/>
</dbReference>
<dbReference type="InterPro" id="IPR016102">
    <property type="entry name" value="Succinyl-CoA_synth-like"/>
</dbReference>